<reference evidence="3" key="2">
    <citation type="submission" date="2011-05" db="EMBL/GenBank/DDBJ databases">
        <authorList>
            <person name="Davey R."/>
        </authorList>
    </citation>
    <scope>NUCLEOTIDE SEQUENCE</scope>
    <source>
        <strain evidence="3">ATCC 53608</strain>
    </source>
</reference>
<dbReference type="SMART" id="SM00014">
    <property type="entry name" value="acidPPc"/>
    <property type="match status" value="1"/>
</dbReference>
<dbReference type="InterPro" id="IPR036938">
    <property type="entry name" value="PAP2/HPO_sf"/>
</dbReference>
<dbReference type="Pfam" id="PF01569">
    <property type="entry name" value="PAP2"/>
    <property type="match status" value="1"/>
</dbReference>
<feature type="transmembrane region" description="Helical" evidence="1">
    <location>
        <begin position="164"/>
        <end position="182"/>
    </location>
</feature>
<sequence length="224" mass="25717">MITKMNEAYKIMHKKAQIGFGFFCWILFGILLFNVLTKSLFIRSIDTSGFALTAPVSKVKTTILTELTFMGDPVTVGIITIGLMLLLWRRGRATDSVWYGMLQFIGYCLVILIKYSVTRFRPSFRLINVSGYSFPSGHTFSTVIFTFTILALLLPYCKVKWQKVFLEIIGALWIIIIMYSRVYLHAHFTSDVIGAFLLASGWWLLANSQRTVFFHWLQKPVNKV</sequence>
<evidence type="ECO:0000259" key="2">
    <source>
        <dbReference type="SMART" id="SM00014"/>
    </source>
</evidence>
<keyword evidence="1" id="KW-1133">Transmembrane helix</keyword>
<evidence type="ECO:0000256" key="1">
    <source>
        <dbReference type="SAM" id="Phobius"/>
    </source>
</evidence>
<reference evidence="3" key="1">
    <citation type="journal article" date="2011" name="J. Bacteriol.">
        <title>Genome sequence of the vertebrate gut symbiont Lactobacillus reuteri ATCC 53608.</title>
        <authorList>
            <person name="Heavens D."/>
            <person name="Tailford L.E."/>
            <person name="Crossman L."/>
            <person name="Jeffers F."/>
            <person name="Mackenzie D.A."/>
            <person name="Caccamo M."/>
            <person name="Juge N."/>
        </authorList>
    </citation>
    <scope>NUCLEOTIDE SEQUENCE [LARGE SCALE GENOMIC DNA]</scope>
    <source>
        <strain evidence="3">ATCC 53608</strain>
    </source>
</reference>
<keyword evidence="1" id="KW-0812">Transmembrane</keyword>
<proteinExistence type="predicted"/>
<dbReference type="AlphaFoldDB" id="F8KBC5"/>
<feature type="domain" description="Phosphatidic acid phosphatase type 2/haloperoxidase" evidence="2">
    <location>
        <begin position="99"/>
        <end position="207"/>
    </location>
</feature>
<dbReference type="PANTHER" id="PTHR14969:SF13">
    <property type="entry name" value="AT30094P"/>
    <property type="match status" value="1"/>
</dbReference>
<dbReference type="InterPro" id="IPR000326">
    <property type="entry name" value="PAP2/HPO"/>
</dbReference>
<name>F8KBC5_LIMR5</name>
<keyword evidence="1" id="KW-0472">Membrane</keyword>
<dbReference type="PANTHER" id="PTHR14969">
    <property type="entry name" value="SPHINGOSINE-1-PHOSPHATE PHOSPHOHYDROLASE"/>
    <property type="match status" value="1"/>
</dbReference>
<dbReference type="SUPFAM" id="SSF48317">
    <property type="entry name" value="Acid phosphatase/Vanadium-dependent haloperoxidase"/>
    <property type="match status" value="1"/>
</dbReference>
<evidence type="ECO:0000313" key="3">
    <source>
        <dbReference type="EMBL" id="CCC02751.1"/>
    </source>
</evidence>
<dbReference type="EMBL" id="FR854361">
    <property type="protein sequence ID" value="CCC02751.1"/>
    <property type="molecule type" value="Genomic_DNA"/>
</dbReference>
<feature type="transmembrane region" description="Helical" evidence="1">
    <location>
        <begin position="20"/>
        <end position="42"/>
    </location>
</feature>
<organism evidence="3">
    <name type="scientific">Limosilactobacillus reuteri subsp. suis (strain ATCC 53608 / LMG 31752 / 1063)</name>
    <name type="common">Lactobacillus reuteri</name>
    <dbReference type="NCBI Taxonomy" id="927703"/>
    <lineage>
        <taxon>Bacteria</taxon>
        <taxon>Bacillati</taxon>
        <taxon>Bacillota</taxon>
        <taxon>Bacilli</taxon>
        <taxon>Lactobacillales</taxon>
        <taxon>Lactobacillaceae</taxon>
        <taxon>Limosilactobacillus</taxon>
    </lineage>
</organism>
<dbReference type="HOGENOM" id="CLU_072573_3_3_9"/>
<feature type="transmembrane region" description="Helical" evidence="1">
    <location>
        <begin position="137"/>
        <end position="157"/>
    </location>
</feature>
<protein>
    <recommendedName>
        <fullName evidence="2">Phosphatidic acid phosphatase type 2/haloperoxidase domain-containing protein</fullName>
    </recommendedName>
</protein>
<feature type="transmembrane region" description="Helical" evidence="1">
    <location>
        <begin position="97"/>
        <end position="117"/>
    </location>
</feature>
<dbReference type="Gene3D" id="1.20.144.10">
    <property type="entry name" value="Phosphatidic acid phosphatase type 2/haloperoxidase"/>
    <property type="match status" value="1"/>
</dbReference>
<dbReference type="CDD" id="cd03392">
    <property type="entry name" value="PAP2_like_2"/>
    <property type="match status" value="1"/>
</dbReference>
<gene>
    <name evidence="3" type="ORF">LRATCC53608_0002</name>
</gene>
<feature type="transmembrane region" description="Helical" evidence="1">
    <location>
        <begin position="188"/>
        <end position="206"/>
    </location>
</feature>
<feature type="transmembrane region" description="Helical" evidence="1">
    <location>
        <begin position="62"/>
        <end position="88"/>
    </location>
</feature>
<accession>F8KBC5</accession>